<dbReference type="EMBL" id="BQKI01000015">
    <property type="protein sequence ID" value="GJN08103.1"/>
    <property type="molecule type" value="Genomic_DNA"/>
</dbReference>
<dbReference type="PANTHER" id="PTHR46816">
    <property type="entry name" value="OS01G0273500 PROTEIN"/>
    <property type="match status" value="1"/>
</dbReference>
<evidence type="ECO:0000313" key="2">
    <source>
        <dbReference type="EMBL" id="GJN08103.1"/>
    </source>
</evidence>
<dbReference type="SMART" id="SM00028">
    <property type="entry name" value="TPR"/>
    <property type="match status" value="1"/>
</dbReference>
<keyword evidence="3" id="KW-1185">Reference proteome</keyword>
<organism evidence="2 3">
    <name type="scientific">Eleusine coracana subsp. coracana</name>
    <dbReference type="NCBI Taxonomy" id="191504"/>
    <lineage>
        <taxon>Eukaryota</taxon>
        <taxon>Viridiplantae</taxon>
        <taxon>Streptophyta</taxon>
        <taxon>Embryophyta</taxon>
        <taxon>Tracheophyta</taxon>
        <taxon>Spermatophyta</taxon>
        <taxon>Magnoliopsida</taxon>
        <taxon>Liliopsida</taxon>
        <taxon>Poales</taxon>
        <taxon>Poaceae</taxon>
        <taxon>PACMAD clade</taxon>
        <taxon>Chloridoideae</taxon>
        <taxon>Cynodonteae</taxon>
        <taxon>Eleusininae</taxon>
        <taxon>Eleusine</taxon>
    </lineage>
</organism>
<reference evidence="2" key="2">
    <citation type="submission" date="2021-12" db="EMBL/GenBank/DDBJ databases">
        <title>Resequencing data analysis of finger millet.</title>
        <authorList>
            <person name="Hatakeyama M."/>
            <person name="Aluri S."/>
            <person name="Balachadran M.T."/>
            <person name="Sivarajan S.R."/>
            <person name="Poveda L."/>
            <person name="Shimizu-Inatsugi R."/>
            <person name="Schlapbach R."/>
            <person name="Sreeman S.M."/>
            <person name="Shimizu K.K."/>
        </authorList>
    </citation>
    <scope>NUCLEOTIDE SEQUENCE</scope>
</reference>
<dbReference type="SUPFAM" id="SSF48452">
    <property type="entry name" value="TPR-like"/>
    <property type="match status" value="1"/>
</dbReference>
<dbReference type="SUPFAM" id="SSF46565">
    <property type="entry name" value="Chaperone J-domain"/>
    <property type="match status" value="1"/>
</dbReference>
<name>A0AAV5DCG1_ELECO</name>
<proteinExistence type="predicted"/>
<dbReference type="InterPro" id="IPR036869">
    <property type="entry name" value="J_dom_sf"/>
</dbReference>
<dbReference type="InterPro" id="IPR001623">
    <property type="entry name" value="DnaJ_domain"/>
</dbReference>
<gene>
    <name evidence="2" type="primary">ga25993</name>
    <name evidence="2" type="ORF">PR202_ga25993</name>
</gene>
<dbReference type="GO" id="GO:0005783">
    <property type="term" value="C:endoplasmic reticulum"/>
    <property type="evidence" value="ECO:0007669"/>
    <property type="project" value="UniProtKB-ARBA"/>
</dbReference>
<dbReference type="Proteomes" id="UP001054889">
    <property type="component" value="Unassembled WGS sequence"/>
</dbReference>
<evidence type="ECO:0000313" key="3">
    <source>
        <dbReference type="Proteomes" id="UP001054889"/>
    </source>
</evidence>
<evidence type="ECO:0000256" key="1">
    <source>
        <dbReference type="SAM" id="MobiDB-lite"/>
    </source>
</evidence>
<dbReference type="PANTHER" id="PTHR46816:SF11">
    <property type="entry name" value="OS03G0304500 PROTEIN"/>
    <property type="match status" value="1"/>
</dbReference>
<feature type="region of interest" description="Disordered" evidence="1">
    <location>
        <begin position="550"/>
        <end position="602"/>
    </location>
</feature>
<reference evidence="2" key="1">
    <citation type="journal article" date="2018" name="DNA Res.">
        <title>Multiple hybrid de novo genome assembly of finger millet, an orphan allotetraploid crop.</title>
        <authorList>
            <person name="Hatakeyama M."/>
            <person name="Aluri S."/>
            <person name="Balachadran M.T."/>
            <person name="Sivarajan S.R."/>
            <person name="Patrignani A."/>
            <person name="Gruter S."/>
            <person name="Poveda L."/>
            <person name="Shimizu-Inatsugi R."/>
            <person name="Baeten J."/>
            <person name="Francoijs K.J."/>
            <person name="Nataraja K.N."/>
            <person name="Reddy Y.A.N."/>
            <person name="Phadnis S."/>
            <person name="Ravikumar R.L."/>
            <person name="Schlapbach R."/>
            <person name="Sreeman S.M."/>
            <person name="Shimizu K.K."/>
        </authorList>
    </citation>
    <scope>NUCLEOTIDE SEQUENCE</scope>
</reference>
<dbReference type="InterPro" id="IPR019734">
    <property type="entry name" value="TPR_rpt"/>
</dbReference>
<sequence length="664" mass="70370">MAVSSPSSAPEKKRKWLLSNRKVIDKYLREARAILAAAPEAGGGDAVAALGLVEAALELSPRMEAALELRARALLSLRRYKEVAEMLRDYIPSCGKACAGDDASSSSSSSSTACLLSSGSGDLGTISRAKLLSPERHRSDDSGEPGARNVRSFRCFDISELKRRVLAGLSKNPNTDTQWRYLVLGQACFHLGLIEDAMVLLQTGRRLASAAFRRESVCWSDDSFSSSSAASAPSAPPSSKTSKSGSSAFVIPATESESVSNLLAHVKLLLRRRAAAMAALDAGLPAESVRHFSKILDARRGVLPHPFAAACLVGRAAAHQAGGRPADAIADCNRALALDPAYIPALRARADLLQSVGALADCLRDLDHLKLLYDAALRDGKLPGPPWRPQGGVRYREIAGAHRKLVARIQGLRARVAAGEACNVDYYLLLGVRRGCTRSELERAHLLLSLKLKPDRAVVFGERLELVDEHRDIEAVRDQARMSALLLYRLLQKGYSFIMSAVLEEEAAERQRAKEAAAAAAAAALAAKQEAAAALIAKQEAAAAFSAKQQAAKQELPPPSPVVQEKSKKTTTPASGRPRSPPGRIQKASKKPKAKAATSAPTMSKAPAAAVAISKAQAAAAAVTSTAPVYQGVFCRDMAVVGTLLSRGGGFDRAIPVKCEAMSC</sequence>
<dbReference type="AlphaFoldDB" id="A0AAV5DCG1"/>
<protein>
    <recommendedName>
        <fullName evidence="4">J domain-containing protein</fullName>
    </recommendedName>
</protein>
<feature type="compositionally biased region" description="Low complexity" evidence="1">
    <location>
        <begin position="575"/>
        <end position="584"/>
    </location>
</feature>
<dbReference type="CDD" id="cd06257">
    <property type="entry name" value="DnaJ"/>
    <property type="match status" value="1"/>
</dbReference>
<feature type="region of interest" description="Disordered" evidence="1">
    <location>
        <begin position="222"/>
        <end position="246"/>
    </location>
</feature>
<evidence type="ECO:0008006" key="4">
    <source>
        <dbReference type="Google" id="ProtNLM"/>
    </source>
</evidence>
<dbReference type="InterPro" id="IPR011990">
    <property type="entry name" value="TPR-like_helical_dom_sf"/>
</dbReference>
<dbReference type="Gene3D" id="1.25.40.10">
    <property type="entry name" value="Tetratricopeptide repeat domain"/>
    <property type="match status" value="1"/>
</dbReference>
<accession>A0AAV5DCG1</accession>
<comment type="caution">
    <text evidence="2">The sequence shown here is derived from an EMBL/GenBank/DDBJ whole genome shotgun (WGS) entry which is preliminary data.</text>
</comment>